<evidence type="ECO:0008006" key="5">
    <source>
        <dbReference type="Google" id="ProtNLM"/>
    </source>
</evidence>
<name>A0A1H4E290_9ACTO</name>
<feature type="chain" id="PRO_5011541659" description="Lipoprotein" evidence="2">
    <location>
        <begin position="32"/>
        <end position="226"/>
    </location>
</feature>
<feature type="compositionally biased region" description="Low complexity" evidence="1">
    <location>
        <begin position="25"/>
        <end position="57"/>
    </location>
</feature>
<dbReference type="AlphaFoldDB" id="A0A1H4E290"/>
<sequence length="226" mass="24782">MTLVSRSLARTAALALAAAMALSACSTSEPADPPTSASSSTTGATSPSPSESTPAPGEWTLDDLKVGAQVPKEDLERLFPKWAKPTPPATLTEQSEQGAKDAAVYFDELVDLAFYSSNPSYINEIDDGHCENCEELRNGITGDTAIRVYALRPELEEISAHQMEDAEHAYEIRIGRKIPVGIDQDFATKKLTEINFDSRDEVYYYLLFADNRWTTVYAKMDGSLFK</sequence>
<evidence type="ECO:0000256" key="2">
    <source>
        <dbReference type="SAM" id="SignalP"/>
    </source>
</evidence>
<feature type="region of interest" description="Disordered" evidence="1">
    <location>
        <begin position="25"/>
        <end position="58"/>
    </location>
</feature>
<evidence type="ECO:0000313" key="4">
    <source>
        <dbReference type="Proteomes" id="UP000199288"/>
    </source>
</evidence>
<keyword evidence="4" id="KW-1185">Reference proteome</keyword>
<organism evidence="3 4">
    <name type="scientific">Bowdeniella nasicola</name>
    <dbReference type="NCBI Taxonomy" id="208480"/>
    <lineage>
        <taxon>Bacteria</taxon>
        <taxon>Bacillati</taxon>
        <taxon>Actinomycetota</taxon>
        <taxon>Actinomycetes</taxon>
        <taxon>Actinomycetales</taxon>
        <taxon>Actinomycetaceae</taxon>
        <taxon>Bowdeniella</taxon>
    </lineage>
</organism>
<dbReference type="PROSITE" id="PS51257">
    <property type="entry name" value="PROKAR_LIPOPROTEIN"/>
    <property type="match status" value="1"/>
</dbReference>
<gene>
    <name evidence="3" type="ORF">SAMN02910418_02422</name>
</gene>
<dbReference type="Proteomes" id="UP000199288">
    <property type="component" value="Unassembled WGS sequence"/>
</dbReference>
<dbReference type="RefSeq" id="WP_143027441.1">
    <property type="nucleotide sequence ID" value="NZ_FNQV01000024.1"/>
</dbReference>
<reference evidence="4" key="1">
    <citation type="submission" date="2016-10" db="EMBL/GenBank/DDBJ databases">
        <authorList>
            <person name="Varghese N."/>
            <person name="Submissions S."/>
        </authorList>
    </citation>
    <scope>NUCLEOTIDE SEQUENCE [LARGE SCALE GENOMIC DNA]</scope>
    <source>
        <strain evidence="4">KPR-1</strain>
    </source>
</reference>
<dbReference type="OrthoDB" id="3261664at2"/>
<proteinExistence type="predicted"/>
<protein>
    <recommendedName>
        <fullName evidence="5">Lipoprotein</fullName>
    </recommendedName>
</protein>
<dbReference type="EMBL" id="FNQV01000024">
    <property type="protein sequence ID" value="SEA78937.1"/>
    <property type="molecule type" value="Genomic_DNA"/>
</dbReference>
<accession>A0A1H4E290</accession>
<feature type="signal peptide" evidence="2">
    <location>
        <begin position="1"/>
        <end position="31"/>
    </location>
</feature>
<evidence type="ECO:0000313" key="3">
    <source>
        <dbReference type="EMBL" id="SEA78937.1"/>
    </source>
</evidence>
<keyword evidence="2" id="KW-0732">Signal</keyword>
<evidence type="ECO:0000256" key="1">
    <source>
        <dbReference type="SAM" id="MobiDB-lite"/>
    </source>
</evidence>